<protein>
    <submittedName>
        <fullName evidence="3">Site-specific integrase</fullName>
    </submittedName>
</protein>
<reference evidence="3 4" key="1">
    <citation type="submission" date="2020-06" db="EMBL/GenBank/DDBJ databases">
        <authorList>
            <person name="Kang J."/>
        </authorList>
    </citation>
    <scope>NUCLEOTIDE SEQUENCE [LARGE SCALE GENOMIC DNA]</scope>
    <source>
        <strain evidence="3 4">DCY120</strain>
    </source>
</reference>
<dbReference type="Pfam" id="PF00589">
    <property type="entry name" value="Phage_integrase"/>
    <property type="match status" value="1"/>
</dbReference>
<evidence type="ECO:0000313" key="4">
    <source>
        <dbReference type="Proteomes" id="UP000563523"/>
    </source>
</evidence>
<dbReference type="CDD" id="cd01189">
    <property type="entry name" value="INT_ICEBs1_C_like"/>
    <property type="match status" value="1"/>
</dbReference>
<dbReference type="InterPro" id="IPR011010">
    <property type="entry name" value="DNA_brk_join_enz"/>
</dbReference>
<proteinExistence type="predicted"/>
<evidence type="ECO:0000313" key="3">
    <source>
        <dbReference type="EMBL" id="NVY96930.1"/>
    </source>
</evidence>
<dbReference type="PROSITE" id="PS51898">
    <property type="entry name" value="TYR_RECOMBINASE"/>
    <property type="match status" value="1"/>
</dbReference>
<gene>
    <name evidence="3" type="ORF">HU830_07175</name>
</gene>
<keyword evidence="1" id="KW-0233">DNA recombination</keyword>
<dbReference type="GO" id="GO:0015074">
    <property type="term" value="P:DNA integration"/>
    <property type="evidence" value="ECO:0007669"/>
    <property type="project" value="InterPro"/>
</dbReference>
<dbReference type="GO" id="GO:0006310">
    <property type="term" value="P:DNA recombination"/>
    <property type="evidence" value="ECO:0007669"/>
    <property type="project" value="UniProtKB-KW"/>
</dbReference>
<accession>A0A850R3I8</accession>
<evidence type="ECO:0000256" key="1">
    <source>
        <dbReference type="ARBA" id="ARBA00023172"/>
    </source>
</evidence>
<evidence type="ECO:0000259" key="2">
    <source>
        <dbReference type="PROSITE" id="PS51898"/>
    </source>
</evidence>
<sequence length="103" mass="12076">MILFALATGCRYGEIVGLTWPDIDFNNKTVNINKTYDYITRVGFKPTKTKSSVRSIDIDTKTCELLKELKQIQRKLFFKQGFKNTNQLIFLNNRHYIVSEYCL</sequence>
<feature type="domain" description="Tyr recombinase" evidence="2">
    <location>
        <begin position="1"/>
        <end position="103"/>
    </location>
</feature>
<dbReference type="EMBL" id="JABZEC010000006">
    <property type="protein sequence ID" value="NVY96930.1"/>
    <property type="molecule type" value="Genomic_DNA"/>
</dbReference>
<keyword evidence="4" id="KW-1185">Reference proteome</keyword>
<comment type="caution">
    <text evidence="3">The sequence shown here is derived from an EMBL/GenBank/DDBJ whole genome shotgun (WGS) entry which is preliminary data.</text>
</comment>
<dbReference type="InterPro" id="IPR013762">
    <property type="entry name" value="Integrase-like_cat_sf"/>
</dbReference>
<name>A0A850R3I8_9LACO</name>
<dbReference type="InterPro" id="IPR002104">
    <property type="entry name" value="Integrase_catalytic"/>
</dbReference>
<organism evidence="3 4">
    <name type="scientific">Bombilactobacillus apium</name>
    <dbReference type="NCBI Taxonomy" id="2675299"/>
    <lineage>
        <taxon>Bacteria</taxon>
        <taxon>Bacillati</taxon>
        <taxon>Bacillota</taxon>
        <taxon>Bacilli</taxon>
        <taxon>Lactobacillales</taxon>
        <taxon>Lactobacillaceae</taxon>
        <taxon>Bombilactobacillus</taxon>
    </lineage>
</organism>
<dbReference type="Proteomes" id="UP000563523">
    <property type="component" value="Unassembled WGS sequence"/>
</dbReference>
<dbReference type="AlphaFoldDB" id="A0A850R3I8"/>
<dbReference type="GO" id="GO:0003677">
    <property type="term" value="F:DNA binding"/>
    <property type="evidence" value="ECO:0007669"/>
    <property type="project" value="InterPro"/>
</dbReference>
<dbReference type="Gene3D" id="1.10.443.10">
    <property type="entry name" value="Intergrase catalytic core"/>
    <property type="match status" value="1"/>
</dbReference>
<dbReference type="SUPFAM" id="SSF56349">
    <property type="entry name" value="DNA breaking-rejoining enzymes"/>
    <property type="match status" value="1"/>
</dbReference>